<dbReference type="EnsemblPlants" id="Kaladp0013s0022.1.v1.1">
    <property type="protein sequence ID" value="Kaladp0013s0022.1.v1.1.CDS.1"/>
    <property type="gene ID" value="Kaladp0013s0022.v1.1"/>
</dbReference>
<protein>
    <recommendedName>
        <fullName evidence="5">Secreted protein</fullName>
    </recommendedName>
</protein>
<accession>A0A7N0ZQL0</accession>
<proteinExistence type="predicted"/>
<dbReference type="Gramene" id="Kaladp0013s0022.1.v1.1">
    <property type="protein sequence ID" value="Kaladp0013s0022.1.v1.1.CDS.1"/>
    <property type="gene ID" value="Kaladp0013s0022.v1.1"/>
</dbReference>
<keyword evidence="4" id="KW-1185">Reference proteome</keyword>
<evidence type="ECO:0008006" key="5">
    <source>
        <dbReference type="Google" id="ProtNLM"/>
    </source>
</evidence>
<name>A0A7N0ZQL0_KALFE</name>
<reference evidence="3" key="1">
    <citation type="submission" date="2021-01" db="UniProtKB">
        <authorList>
            <consortium name="EnsemblPlants"/>
        </authorList>
    </citation>
    <scope>IDENTIFICATION</scope>
</reference>
<evidence type="ECO:0000313" key="4">
    <source>
        <dbReference type="Proteomes" id="UP000594263"/>
    </source>
</evidence>
<dbReference type="Proteomes" id="UP000594263">
    <property type="component" value="Unplaced"/>
</dbReference>
<dbReference type="AlphaFoldDB" id="A0A7N0ZQL0"/>
<sequence length="76" mass="8249">MVNLVGAELLLILLIIGSFERVFVIGGREFPSSPPLHFVVSSRNERSTVHARSNSAGGLEEEERAVPAGTNPLHNR</sequence>
<evidence type="ECO:0000256" key="1">
    <source>
        <dbReference type="SAM" id="MobiDB-lite"/>
    </source>
</evidence>
<keyword evidence="2" id="KW-0732">Signal</keyword>
<evidence type="ECO:0000313" key="3">
    <source>
        <dbReference type="EnsemblPlants" id="Kaladp0013s0022.1.v1.1.CDS.1"/>
    </source>
</evidence>
<evidence type="ECO:0000256" key="2">
    <source>
        <dbReference type="SAM" id="SignalP"/>
    </source>
</evidence>
<feature type="region of interest" description="Disordered" evidence="1">
    <location>
        <begin position="45"/>
        <end position="76"/>
    </location>
</feature>
<feature type="signal peptide" evidence="2">
    <location>
        <begin position="1"/>
        <end position="19"/>
    </location>
</feature>
<feature type="chain" id="PRO_5029856032" description="Secreted protein" evidence="2">
    <location>
        <begin position="20"/>
        <end position="76"/>
    </location>
</feature>
<organism evidence="3 4">
    <name type="scientific">Kalanchoe fedtschenkoi</name>
    <name type="common">Lavender scallops</name>
    <name type="synonym">South American air plant</name>
    <dbReference type="NCBI Taxonomy" id="63787"/>
    <lineage>
        <taxon>Eukaryota</taxon>
        <taxon>Viridiplantae</taxon>
        <taxon>Streptophyta</taxon>
        <taxon>Embryophyta</taxon>
        <taxon>Tracheophyta</taxon>
        <taxon>Spermatophyta</taxon>
        <taxon>Magnoliopsida</taxon>
        <taxon>eudicotyledons</taxon>
        <taxon>Gunneridae</taxon>
        <taxon>Pentapetalae</taxon>
        <taxon>Saxifragales</taxon>
        <taxon>Crassulaceae</taxon>
        <taxon>Kalanchoe</taxon>
    </lineage>
</organism>